<feature type="region of interest" description="Disordered" evidence="1">
    <location>
        <begin position="147"/>
        <end position="167"/>
    </location>
</feature>
<evidence type="ECO:0000313" key="2">
    <source>
        <dbReference type="EMBL" id="CAB1450823.1"/>
    </source>
</evidence>
<dbReference type="AlphaFoldDB" id="A0A9N7Z049"/>
<sequence>MSAFAPGSTDERQGHRTSFSVPERPAPRCQICDRDQLQRRERSSASPPGSIHWVSVTSPERIQDGYINCSIHRRQVRIKERTCSLRTPSGPKGSVMKNAKRYERTSSYGSPVELKAFSSGRTSKPGEAEASHSNNALLSILSNHHDQGVGTASSVQGAKQRSRSPPFCGDLAPFVHPLVLP</sequence>
<accession>A0A9N7Z049</accession>
<evidence type="ECO:0000256" key="1">
    <source>
        <dbReference type="SAM" id="MobiDB-lite"/>
    </source>
</evidence>
<evidence type="ECO:0000313" key="3">
    <source>
        <dbReference type="Proteomes" id="UP001153269"/>
    </source>
</evidence>
<protein>
    <submittedName>
        <fullName evidence="2">Uncharacterized protein</fullName>
    </submittedName>
</protein>
<feature type="compositionally biased region" description="Polar residues" evidence="1">
    <location>
        <begin position="150"/>
        <end position="159"/>
    </location>
</feature>
<dbReference type="EMBL" id="CADEAL010004069">
    <property type="protein sequence ID" value="CAB1450823.1"/>
    <property type="molecule type" value="Genomic_DNA"/>
</dbReference>
<feature type="compositionally biased region" description="Basic and acidic residues" evidence="1">
    <location>
        <begin position="31"/>
        <end position="43"/>
    </location>
</feature>
<reference evidence="2" key="1">
    <citation type="submission" date="2020-03" db="EMBL/GenBank/DDBJ databases">
        <authorList>
            <person name="Weist P."/>
        </authorList>
    </citation>
    <scope>NUCLEOTIDE SEQUENCE</scope>
</reference>
<feature type="region of interest" description="Disordered" evidence="1">
    <location>
        <begin position="84"/>
        <end position="103"/>
    </location>
</feature>
<keyword evidence="3" id="KW-1185">Reference proteome</keyword>
<organism evidence="2 3">
    <name type="scientific">Pleuronectes platessa</name>
    <name type="common">European plaice</name>
    <dbReference type="NCBI Taxonomy" id="8262"/>
    <lineage>
        <taxon>Eukaryota</taxon>
        <taxon>Metazoa</taxon>
        <taxon>Chordata</taxon>
        <taxon>Craniata</taxon>
        <taxon>Vertebrata</taxon>
        <taxon>Euteleostomi</taxon>
        <taxon>Actinopterygii</taxon>
        <taxon>Neopterygii</taxon>
        <taxon>Teleostei</taxon>
        <taxon>Neoteleostei</taxon>
        <taxon>Acanthomorphata</taxon>
        <taxon>Carangaria</taxon>
        <taxon>Pleuronectiformes</taxon>
        <taxon>Pleuronectoidei</taxon>
        <taxon>Pleuronectidae</taxon>
        <taxon>Pleuronectes</taxon>
    </lineage>
</organism>
<feature type="region of interest" description="Disordered" evidence="1">
    <location>
        <begin position="1"/>
        <end position="56"/>
    </location>
</feature>
<gene>
    <name evidence="2" type="ORF">PLEPLA_LOCUS38515</name>
</gene>
<dbReference type="Proteomes" id="UP001153269">
    <property type="component" value="Unassembled WGS sequence"/>
</dbReference>
<comment type="caution">
    <text evidence="2">The sequence shown here is derived from an EMBL/GenBank/DDBJ whole genome shotgun (WGS) entry which is preliminary data.</text>
</comment>
<proteinExistence type="predicted"/>
<name>A0A9N7Z049_PLEPL</name>